<protein>
    <submittedName>
        <fullName evidence="1">Uncharacterized protein</fullName>
    </submittedName>
</protein>
<dbReference type="EMBL" id="OW240916">
    <property type="protein sequence ID" value="CAH2293774.1"/>
    <property type="molecule type" value="Genomic_DNA"/>
</dbReference>
<dbReference type="AlphaFoldDB" id="A0AAD1S6K3"/>
<keyword evidence="2" id="KW-1185">Reference proteome</keyword>
<organism evidence="1 2">
    <name type="scientific">Pelobates cultripes</name>
    <name type="common">Western spadefoot toad</name>
    <dbReference type="NCBI Taxonomy" id="61616"/>
    <lineage>
        <taxon>Eukaryota</taxon>
        <taxon>Metazoa</taxon>
        <taxon>Chordata</taxon>
        <taxon>Craniata</taxon>
        <taxon>Vertebrata</taxon>
        <taxon>Euteleostomi</taxon>
        <taxon>Amphibia</taxon>
        <taxon>Batrachia</taxon>
        <taxon>Anura</taxon>
        <taxon>Pelobatoidea</taxon>
        <taxon>Pelobatidae</taxon>
        <taxon>Pelobates</taxon>
    </lineage>
</organism>
<evidence type="ECO:0000313" key="2">
    <source>
        <dbReference type="Proteomes" id="UP001295444"/>
    </source>
</evidence>
<gene>
    <name evidence="1" type="ORF">PECUL_23A058005</name>
</gene>
<dbReference type="Proteomes" id="UP001295444">
    <property type="component" value="Chromosome 05"/>
</dbReference>
<name>A0AAD1S6K3_PELCU</name>
<sequence length="143" mass="16633">MLQQTVRELQHQAERHDRRFPALEDMWCSTKVKVRGVRKDILAKELPHLLRRLFQTLLPQRQGKIVGLEGFFHVPEASRVPAAAPMDLVVRFQNMKEKATVMAATKDHTPYEFDSMSLIFFQDLSGSTLAWQKLLLPFTFLLR</sequence>
<evidence type="ECO:0000313" key="1">
    <source>
        <dbReference type="EMBL" id="CAH2293774.1"/>
    </source>
</evidence>
<accession>A0AAD1S6K3</accession>
<proteinExistence type="predicted"/>
<reference evidence="1" key="1">
    <citation type="submission" date="2022-03" db="EMBL/GenBank/DDBJ databases">
        <authorList>
            <person name="Alioto T."/>
            <person name="Alioto T."/>
            <person name="Gomez Garrido J."/>
        </authorList>
    </citation>
    <scope>NUCLEOTIDE SEQUENCE</scope>
</reference>